<proteinExistence type="predicted"/>
<dbReference type="InParanoid" id="A0A7C8IN41"/>
<dbReference type="EMBL" id="WUBL01000059">
    <property type="protein sequence ID" value="KAF2967961.1"/>
    <property type="molecule type" value="Genomic_DNA"/>
</dbReference>
<dbReference type="AlphaFoldDB" id="A0A7C8IN41"/>
<reference evidence="1 2" key="1">
    <citation type="submission" date="2019-12" db="EMBL/GenBank/DDBJ databases">
        <title>Draft genome sequence of the ascomycete Xylaria multiplex DSM 110363.</title>
        <authorList>
            <person name="Buettner E."/>
            <person name="Kellner H."/>
        </authorList>
    </citation>
    <scope>NUCLEOTIDE SEQUENCE [LARGE SCALE GENOMIC DNA]</scope>
    <source>
        <strain evidence="1 2">DSM 110363</strain>
    </source>
</reference>
<evidence type="ECO:0000313" key="1">
    <source>
        <dbReference type="EMBL" id="KAF2967961.1"/>
    </source>
</evidence>
<comment type="caution">
    <text evidence="1">The sequence shown here is derived from an EMBL/GenBank/DDBJ whole genome shotgun (WGS) entry which is preliminary data.</text>
</comment>
<sequence>MPLLAGPRGEFLFKSDACVISNSAAQRVCAERSKATKRKRVQIHTHVVGQPCSLEHMAAERALAKRPVVFSVFCCDLKKLAKADVRSDHPRVDARRLLQVRRHLIIGARMALNGGFGMGALGLRRWKQ</sequence>
<gene>
    <name evidence="1" type="ORF">GQX73_g5644</name>
</gene>
<organism evidence="1 2">
    <name type="scientific">Xylaria multiplex</name>
    <dbReference type="NCBI Taxonomy" id="323545"/>
    <lineage>
        <taxon>Eukaryota</taxon>
        <taxon>Fungi</taxon>
        <taxon>Dikarya</taxon>
        <taxon>Ascomycota</taxon>
        <taxon>Pezizomycotina</taxon>
        <taxon>Sordariomycetes</taxon>
        <taxon>Xylariomycetidae</taxon>
        <taxon>Xylariales</taxon>
        <taxon>Xylariaceae</taxon>
        <taxon>Xylaria</taxon>
    </lineage>
</organism>
<dbReference type="Proteomes" id="UP000481858">
    <property type="component" value="Unassembled WGS sequence"/>
</dbReference>
<protein>
    <submittedName>
        <fullName evidence="1">Uncharacterized protein</fullName>
    </submittedName>
</protein>
<evidence type="ECO:0000313" key="2">
    <source>
        <dbReference type="Proteomes" id="UP000481858"/>
    </source>
</evidence>
<name>A0A7C8IN41_9PEZI</name>
<accession>A0A7C8IN41</accession>
<keyword evidence="2" id="KW-1185">Reference proteome</keyword>